<dbReference type="InterPro" id="IPR019510">
    <property type="entry name" value="AKAP7-like_phosphoesterase"/>
</dbReference>
<dbReference type="RefSeq" id="XP_022111505.1">
    <property type="nucleotide sequence ID" value="XM_022255813.1"/>
</dbReference>
<dbReference type="InterPro" id="IPR009097">
    <property type="entry name" value="Cyclic_Pdiesterase"/>
</dbReference>
<evidence type="ECO:0000259" key="1">
    <source>
        <dbReference type="Pfam" id="PF10469"/>
    </source>
</evidence>
<dbReference type="PANTHER" id="PTHR15934:SF2">
    <property type="entry name" value="A-KINASE ANCHOR PROTEIN 7-LIKE PHOSPHOESTERASE DOMAIN-CONTAINING PROTEIN"/>
    <property type="match status" value="1"/>
</dbReference>
<dbReference type="RefSeq" id="XP_022111502.1">
    <property type="nucleotide sequence ID" value="XM_022255810.1"/>
</dbReference>
<evidence type="ECO:0000313" key="5">
    <source>
        <dbReference type="RefSeq" id="XP_022111504.1"/>
    </source>
</evidence>
<dbReference type="Proteomes" id="UP000694845">
    <property type="component" value="Unplaced"/>
</dbReference>
<dbReference type="Pfam" id="PF10469">
    <property type="entry name" value="AKAP7_NLS"/>
    <property type="match status" value="1"/>
</dbReference>
<sequence>MDADATAVSSTPKEPRLAHRPNYFLAIPITHPVILRWVSDIQDAICERDPHLKDFSISLHKLHITLCTMHLDSEEEISKATSLFKSLEEEVSSLLSPVTKLQFQSLDQFPHSTRVLFAPPENSPVLMKLSKMFTKQLEGGDINLAGTREKYIPHMSILKGVPIRPELYKDFSDTFIGVQAINAICLCSMSDPAGDDGFYHCLARLEIHS</sequence>
<keyword evidence="2" id="KW-1185">Reference proteome</keyword>
<dbReference type="RefSeq" id="XP_022111503.1">
    <property type="nucleotide sequence ID" value="XM_022255811.1"/>
</dbReference>
<evidence type="ECO:0000313" key="2">
    <source>
        <dbReference type="Proteomes" id="UP000694845"/>
    </source>
</evidence>
<dbReference type="Gene3D" id="3.90.1140.10">
    <property type="entry name" value="Cyclic phosphodiesterase"/>
    <property type="match status" value="1"/>
</dbReference>
<dbReference type="GeneID" id="110990717"/>
<evidence type="ECO:0000313" key="3">
    <source>
        <dbReference type="RefSeq" id="XP_022111502.1"/>
    </source>
</evidence>
<name>A0A8B8A1F5_ACAPL</name>
<evidence type="ECO:0000313" key="4">
    <source>
        <dbReference type="RefSeq" id="XP_022111503.1"/>
    </source>
</evidence>
<dbReference type="RefSeq" id="XP_022111504.1">
    <property type="nucleotide sequence ID" value="XM_022255812.1"/>
</dbReference>
<dbReference type="GO" id="GO:0005829">
    <property type="term" value="C:cytosol"/>
    <property type="evidence" value="ECO:0007669"/>
    <property type="project" value="TreeGrafter"/>
</dbReference>
<dbReference type="AlphaFoldDB" id="A0A8B8A1F5"/>
<gene>
    <name evidence="3 4 5 6" type="primary">LOC110990717</name>
</gene>
<protein>
    <submittedName>
        <fullName evidence="3 4">A-kinase anchor protein 7-like</fullName>
    </submittedName>
</protein>
<dbReference type="GO" id="GO:0034237">
    <property type="term" value="F:protein kinase A regulatory subunit binding"/>
    <property type="evidence" value="ECO:0007669"/>
    <property type="project" value="TreeGrafter"/>
</dbReference>
<organism evidence="2 5">
    <name type="scientific">Acanthaster planci</name>
    <name type="common">Crown-of-thorns starfish</name>
    <dbReference type="NCBI Taxonomy" id="133434"/>
    <lineage>
        <taxon>Eukaryota</taxon>
        <taxon>Metazoa</taxon>
        <taxon>Echinodermata</taxon>
        <taxon>Eleutherozoa</taxon>
        <taxon>Asterozoa</taxon>
        <taxon>Asteroidea</taxon>
        <taxon>Valvatacea</taxon>
        <taxon>Valvatida</taxon>
        <taxon>Acanthasteridae</taxon>
        <taxon>Acanthaster</taxon>
    </lineage>
</organism>
<dbReference type="SUPFAM" id="SSF55144">
    <property type="entry name" value="LigT-like"/>
    <property type="match status" value="1"/>
</dbReference>
<dbReference type="OrthoDB" id="277832at2759"/>
<proteinExistence type="predicted"/>
<dbReference type="KEGG" id="aplc:110990717"/>
<reference evidence="3 4" key="1">
    <citation type="submission" date="2025-04" db="UniProtKB">
        <authorList>
            <consortium name="RefSeq"/>
        </authorList>
    </citation>
    <scope>IDENTIFICATION</scope>
</reference>
<feature type="domain" description="A-kinase anchor protein 7-like phosphoesterase" evidence="1">
    <location>
        <begin position="21"/>
        <end position="206"/>
    </location>
</feature>
<dbReference type="InterPro" id="IPR052641">
    <property type="entry name" value="AKAP7_isoform_gamma"/>
</dbReference>
<evidence type="ECO:0000313" key="6">
    <source>
        <dbReference type="RefSeq" id="XP_022111505.1"/>
    </source>
</evidence>
<dbReference type="GO" id="GO:0010738">
    <property type="term" value="P:regulation of protein kinase A signaling"/>
    <property type="evidence" value="ECO:0007669"/>
    <property type="project" value="TreeGrafter"/>
</dbReference>
<dbReference type="OMA" id="HCESSII"/>
<accession>A0A8B8A1F5</accession>
<dbReference type="PANTHER" id="PTHR15934">
    <property type="entry name" value="RNA 2',3'-CYCLIC PHOSPHODIESTERASE"/>
    <property type="match status" value="1"/>
</dbReference>